<dbReference type="EMBL" id="CP011859">
    <property type="protein sequence ID" value="AQY21107.1"/>
    <property type="molecule type" value="Genomic_DNA"/>
</dbReference>
<evidence type="ECO:0000313" key="6">
    <source>
        <dbReference type="Proteomes" id="UP000189883"/>
    </source>
</evidence>
<dbReference type="GO" id="GO:0006633">
    <property type="term" value="P:fatty acid biosynthetic process"/>
    <property type="evidence" value="ECO:0007669"/>
    <property type="project" value="TreeGrafter"/>
</dbReference>
<organism evidence="5 6">
    <name type="scientific">Riemerella anatipestifer</name>
    <name type="common">Moraxella anatipestifer</name>
    <dbReference type="NCBI Taxonomy" id="34085"/>
    <lineage>
        <taxon>Bacteria</taxon>
        <taxon>Pseudomonadati</taxon>
        <taxon>Bacteroidota</taxon>
        <taxon>Flavobacteriia</taxon>
        <taxon>Flavobacteriales</taxon>
        <taxon>Weeksellaceae</taxon>
        <taxon>Riemerella</taxon>
    </lineage>
</organism>
<dbReference type="PANTHER" id="PTHR11712:SF336">
    <property type="entry name" value="3-OXOACYL-[ACYL-CARRIER-PROTEIN] SYNTHASE, MITOCHONDRIAL"/>
    <property type="match status" value="1"/>
</dbReference>
<comment type="similarity">
    <text evidence="1 3">Belongs to the thiolase-like superfamily. Beta-ketoacyl-ACP synthases family.</text>
</comment>
<dbReference type="GO" id="GO:0005829">
    <property type="term" value="C:cytosol"/>
    <property type="evidence" value="ECO:0007669"/>
    <property type="project" value="TreeGrafter"/>
</dbReference>
<dbReference type="Pfam" id="PF00109">
    <property type="entry name" value="ketoacyl-synt"/>
    <property type="match status" value="1"/>
</dbReference>
<dbReference type="PROSITE" id="PS52004">
    <property type="entry name" value="KS3_2"/>
    <property type="match status" value="1"/>
</dbReference>
<reference evidence="5 6" key="1">
    <citation type="submission" date="2015-06" db="EMBL/GenBank/DDBJ databases">
        <title>R. anatipestifer strain HXb2 is the most virulent strain so far, and the genome sequence would help us uncover the pathogenesis.</title>
        <authorList>
            <person name="Hu Q."/>
            <person name="Qi J."/>
            <person name="Bo H."/>
            <person name="Liu G."/>
            <person name="Tao M."/>
            <person name="Ding Y."/>
            <person name="Xue Y."/>
        </authorList>
    </citation>
    <scope>NUCLEOTIDE SEQUENCE [LARGE SCALE GENOMIC DNA]</scope>
    <source>
        <strain evidence="5 6">HXb2</strain>
    </source>
</reference>
<dbReference type="InterPro" id="IPR014031">
    <property type="entry name" value="Ketoacyl_synth_C"/>
</dbReference>
<name>A0A1S7DPQ3_RIEAN</name>
<dbReference type="InterPro" id="IPR014030">
    <property type="entry name" value="Ketoacyl_synth_N"/>
</dbReference>
<dbReference type="SUPFAM" id="SSF53901">
    <property type="entry name" value="Thiolase-like"/>
    <property type="match status" value="1"/>
</dbReference>
<proteinExistence type="inferred from homology"/>
<dbReference type="GO" id="GO:0004315">
    <property type="term" value="F:3-oxoacyl-[acyl-carrier-protein] synthase activity"/>
    <property type="evidence" value="ECO:0007669"/>
    <property type="project" value="TreeGrafter"/>
</dbReference>
<dbReference type="InterPro" id="IPR000794">
    <property type="entry name" value="Beta-ketoacyl_synthase"/>
</dbReference>
<evidence type="ECO:0000259" key="4">
    <source>
        <dbReference type="PROSITE" id="PS52004"/>
    </source>
</evidence>
<dbReference type="PANTHER" id="PTHR11712">
    <property type="entry name" value="POLYKETIDE SYNTHASE-RELATED"/>
    <property type="match status" value="1"/>
</dbReference>
<protein>
    <submittedName>
        <fullName evidence="5">3-oxoacyl-[acyl-carrier-protein] synthase 2</fullName>
    </submittedName>
</protein>
<dbReference type="InterPro" id="IPR016039">
    <property type="entry name" value="Thiolase-like"/>
</dbReference>
<dbReference type="RefSeq" id="WP_079206303.1">
    <property type="nucleotide sequence ID" value="NZ_CP011859.1"/>
</dbReference>
<dbReference type="Pfam" id="PF02801">
    <property type="entry name" value="Ketoacyl-synt_C"/>
    <property type="match status" value="1"/>
</dbReference>
<evidence type="ECO:0000256" key="3">
    <source>
        <dbReference type="RuleBase" id="RU003694"/>
    </source>
</evidence>
<evidence type="ECO:0000256" key="1">
    <source>
        <dbReference type="ARBA" id="ARBA00008467"/>
    </source>
</evidence>
<dbReference type="AlphaFoldDB" id="A0A1S7DPQ3"/>
<keyword evidence="2 3" id="KW-0808">Transferase</keyword>
<dbReference type="Proteomes" id="UP000189883">
    <property type="component" value="Chromosome"/>
</dbReference>
<accession>A0A1S7DPQ3</accession>
<evidence type="ECO:0000256" key="2">
    <source>
        <dbReference type="ARBA" id="ARBA00022679"/>
    </source>
</evidence>
<feature type="domain" description="Ketosynthase family 3 (KS3)" evidence="4">
    <location>
        <begin position="4"/>
        <end position="391"/>
    </location>
</feature>
<dbReference type="Gene3D" id="3.40.47.10">
    <property type="match status" value="1"/>
</dbReference>
<sequence length="394" mass="42891">MKLDEAIGIYGFGSVSALGMHKTDIWNAYCDDKSYLKKELSNGETTLMGKLHDSVIPHLNALKEEHPSYKKLDPSVLYGILASRMAFKEAQWNTNDNIGVNLGSSRGATESFEKFYQTFLETGKTPTLTSPLTTLGNISTWVLQDLGVTGPDFSHSITCSTALHSVVNGIAWIKAGFTNQFLVGGAEASLTPFSIAQMKALKIYSHRLDKNYPCLAGDISKTENTMVLGEGAGAMAIGKLTSEGQPFAYITGIGVASEPLTHNISISERAECLRMTMEMATQNIDKSKVDAIVMHSPGTIKGDTSERFAIEDVFAHHNTPFITTNKWKIGHTFGASGILSLELALLMLEHQQLIEIPFIEKQNITKEKKINNILVNAVGFGGNAVSLLISKEID</sequence>
<dbReference type="InterPro" id="IPR020841">
    <property type="entry name" value="PKS_Beta-ketoAc_synthase_dom"/>
</dbReference>
<evidence type="ECO:0000313" key="5">
    <source>
        <dbReference type="EMBL" id="AQY21107.1"/>
    </source>
</evidence>
<gene>
    <name evidence="5" type="primary">fabF</name>
    <name evidence="5" type="ORF">AB406_0143</name>
</gene>